<reference evidence="13 14" key="1">
    <citation type="submission" date="2023-01" db="EMBL/GenBank/DDBJ databases">
        <title>Novel species of the genus Asticcacaulis isolated from rivers.</title>
        <authorList>
            <person name="Lu H."/>
        </authorList>
    </citation>
    <scope>NUCLEOTIDE SEQUENCE [LARGE SCALE GENOMIC DNA]</scope>
    <source>
        <strain evidence="13 14">BYS171W</strain>
    </source>
</reference>
<dbReference type="PANTHER" id="PTHR20857:SF15">
    <property type="entry name" value="THIAMINE-PHOSPHATE SYNTHASE"/>
    <property type="match status" value="1"/>
</dbReference>
<dbReference type="EC" id="2.5.1.3" evidence="9"/>
<comment type="caution">
    <text evidence="9">Lacks conserved residue(s) required for the propagation of feature annotation.</text>
</comment>
<dbReference type="InterPro" id="IPR022998">
    <property type="entry name" value="ThiamineP_synth_TenI"/>
</dbReference>
<feature type="binding site" evidence="9">
    <location>
        <begin position="36"/>
        <end position="40"/>
    </location>
    <ligand>
        <name>4-amino-2-methyl-5-(diphosphooxymethyl)pyrimidine</name>
        <dbReference type="ChEBI" id="CHEBI:57841"/>
    </ligand>
</feature>
<feature type="domain" description="Thiamine phosphate synthase/TenI" evidence="12">
    <location>
        <begin position="5"/>
        <end position="187"/>
    </location>
</feature>
<feature type="binding site" evidence="9">
    <location>
        <begin position="134"/>
        <end position="136"/>
    </location>
    <ligand>
        <name>2-[(2R,5Z)-2-carboxy-4-methylthiazol-5(2H)-ylidene]ethyl phosphate</name>
        <dbReference type="ChEBI" id="CHEBI:62899"/>
    </ligand>
</feature>
<evidence type="ECO:0000256" key="7">
    <source>
        <dbReference type="ARBA" id="ARBA00047851"/>
    </source>
</evidence>
<comment type="pathway">
    <text evidence="1 9 11">Cofactor biosynthesis; thiamine diphosphate biosynthesis; thiamine phosphate from 4-amino-2-methyl-5-diphosphomethylpyrimidine and 4-methyl-5-(2-phosphoethyl)-thiazole: step 1/1.</text>
</comment>
<dbReference type="CDD" id="cd00564">
    <property type="entry name" value="TMP_TenI"/>
    <property type="match status" value="1"/>
</dbReference>
<dbReference type="InterPro" id="IPR034291">
    <property type="entry name" value="TMP_synthase"/>
</dbReference>
<evidence type="ECO:0000256" key="2">
    <source>
        <dbReference type="ARBA" id="ARBA00022679"/>
    </source>
</evidence>
<protein>
    <recommendedName>
        <fullName evidence="9">Thiamine-phosphate synthase</fullName>
        <shortName evidence="9">TP synthase</shortName>
        <shortName evidence="9">TPS</shortName>
        <ecNumber evidence="9">2.5.1.3</ecNumber>
    </recommendedName>
    <alternativeName>
        <fullName evidence="9">Thiamine-phosphate pyrophosphorylase</fullName>
        <shortName evidence="9">TMP pyrophosphorylase</shortName>
        <shortName evidence="9">TMP-PPase</shortName>
    </alternativeName>
</protein>
<evidence type="ECO:0000256" key="10">
    <source>
        <dbReference type="RuleBase" id="RU003826"/>
    </source>
</evidence>
<evidence type="ECO:0000256" key="3">
    <source>
        <dbReference type="ARBA" id="ARBA00022723"/>
    </source>
</evidence>
<comment type="function">
    <text evidence="9">Condenses 4-methyl-5-(beta-hydroxyethyl)thiazole monophosphate (THZ-P) and 2-methyl-4-amino-5-hydroxymethyl pyrimidine pyrophosphate (HMP-PP) to form thiamine monophosphate (TMP).</text>
</comment>
<dbReference type="InterPro" id="IPR013785">
    <property type="entry name" value="Aldolase_TIM"/>
</dbReference>
<keyword evidence="14" id="KW-1185">Reference proteome</keyword>
<feature type="binding site" evidence="9">
    <location>
        <position position="69"/>
    </location>
    <ligand>
        <name>Mg(2+)</name>
        <dbReference type="ChEBI" id="CHEBI:18420"/>
    </ligand>
</feature>
<dbReference type="SUPFAM" id="SSF51391">
    <property type="entry name" value="Thiamin phosphate synthase"/>
    <property type="match status" value="1"/>
</dbReference>
<comment type="similarity">
    <text evidence="9 10">Belongs to the thiamine-phosphate synthase family.</text>
</comment>
<comment type="cofactor">
    <cofactor evidence="9">
        <name>Mg(2+)</name>
        <dbReference type="ChEBI" id="CHEBI:18420"/>
    </cofactor>
    <text evidence="9">Binds 1 Mg(2+) ion per subunit.</text>
</comment>
<organism evidence="13 14">
    <name type="scientific">Asticcacaulis aquaticus</name>
    <dbReference type="NCBI Taxonomy" id="2984212"/>
    <lineage>
        <taxon>Bacteria</taxon>
        <taxon>Pseudomonadati</taxon>
        <taxon>Pseudomonadota</taxon>
        <taxon>Alphaproteobacteria</taxon>
        <taxon>Caulobacterales</taxon>
        <taxon>Caulobacteraceae</taxon>
        <taxon>Asticcacaulis</taxon>
    </lineage>
</organism>
<evidence type="ECO:0000256" key="1">
    <source>
        <dbReference type="ARBA" id="ARBA00005165"/>
    </source>
</evidence>
<feature type="binding site" evidence="9">
    <location>
        <position position="68"/>
    </location>
    <ligand>
        <name>4-amino-2-methyl-5-(diphosphooxymethyl)pyrimidine</name>
        <dbReference type="ChEBI" id="CHEBI:57841"/>
    </ligand>
</feature>
<keyword evidence="2 9" id="KW-0808">Transferase</keyword>
<evidence type="ECO:0000256" key="8">
    <source>
        <dbReference type="ARBA" id="ARBA00047883"/>
    </source>
</evidence>
<evidence type="ECO:0000256" key="5">
    <source>
        <dbReference type="ARBA" id="ARBA00022977"/>
    </source>
</evidence>
<evidence type="ECO:0000259" key="12">
    <source>
        <dbReference type="Pfam" id="PF02581"/>
    </source>
</evidence>
<feature type="binding site" evidence="9">
    <location>
        <position position="164"/>
    </location>
    <ligand>
        <name>2-[(2R,5Z)-2-carboxy-4-methylthiazol-5(2H)-ylidene]ethyl phosphate</name>
        <dbReference type="ChEBI" id="CHEBI:62899"/>
    </ligand>
</feature>
<accession>A0ABT5HQP5</accession>
<dbReference type="Proteomes" id="UP001214854">
    <property type="component" value="Unassembled WGS sequence"/>
</dbReference>
<feature type="binding site" evidence="9">
    <location>
        <position position="107"/>
    </location>
    <ligand>
        <name>4-amino-2-methyl-5-(diphosphooxymethyl)pyrimidine</name>
        <dbReference type="ChEBI" id="CHEBI:57841"/>
    </ligand>
</feature>
<dbReference type="NCBIfam" id="TIGR00693">
    <property type="entry name" value="thiE"/>
    <property type="match status" value="1"/>
</dbReference>
<feature type="binding site" evidence="9">
    <location>
        <position position="88"/>
    </location>
    <ligand>
        <name>Mg(2+)</name>
        <dbReference type="ChEBI" id="CHEBI:18420"/>
    </ligand>
</feature>
<keyword evidence="5 9" id="KW-0784">Thiamine biosynthesis</keyword>
<evidence type="ECO:0000256" key="9">
    <source>
        <dbReference type="HAMAP-Rule" id="MF_00097"/>
    </source>
</evidence>
<feature type="binding site" evidence="9">
    <location>
        <position position="137"/>
    </location>
    <ligand>
        <name>4-amino-2-methyl-5-(diphosphooxymethyl)pyrimidine</name>
        <dbReference type="ChEBI" id="CHEBI:57841"/>
    </ligand>
</feature>
<dbReference type="RefSeq" id="WP_272746874.1">
    <property type="nucleotide sequence ID" value="NZ_JAQQKX010000002.1"/>
</dbReference>
<gene>
    <name evidence="9 13" type="primary">thiE</name>
    <name evidence="13" type="ORF">PQU92_03795</name>
</gene>
<comment type="catalytic activity">
    <reaction evidence="8 9 10">
        <text>2-[(2R,5Z)-2-carboxy-4-methylthiazol-5(2H)-ylidene]ethyl phosphate + 4-amino-2-methyl-5-(diphosphooxymethyl)pyrimidine + 2 H(+) = thiamine phosphate + CO2 + diphosphate</text>
        <dbReference type="Rhea" id="RHEA:47844"/>
        <dbReference type="ChEBI" id="CHEBI:15378"/>
        <dbReference type="ChEBI" id="CHEBI:16526"/>
        <dbReference type="ChEBI" id="CHEBI:33019"/>
        <dbReference type="ChEBI" id="CHEBI:37575"/>
        <dbReference type="ChEBI" id="CHEBI:57841"/>
        <dbReference type="ChEBI" id="CHEBI:62899"/>
        <dbReference type="EC" id="2.5.1.3"/>
    </reaction>
</comment>
<keyword evidence="4 9" id="KW-0460">Magnesium</keyword>
<evidence type="ECO:0000313" key="13">
    <source>
        <dbReference type="EMBL" id="MDC7682383.1"/>
    </source>
</evidence>
<proteinExistence type="inferred from homology"/>
<dbReference type="GO" id="GO:0004789">
    <property type="term" value="F:thiamine-phosphate diphosphorylase activity"/>
    <property type="evidence" value="ECO:0007669"/>
    <property type="project" value="UniProtKB-EC"/>
</dbReference>
<comment type="caution">
    <text evidence="13">The sequence shown here is derived from an EMBL/GenBank/DDBJ whole genome shotgun (WGS) entry which is preliminary data.</text>
</comment>
<comment type="catalytic activity">
    <reaction evidence="6 9 10">
        <text>4-methyl-5-(2-phosphooxyethyl)-thiazole + 4-amino-2-methyl-5-(diphosphooxymethyl)pyrimidine + H(+) = thiamine phosphate + diphosphate</text>
        <dbReference type="Rhea" id="RHEA:22328"/>
        <dbReference type="ChEBI" id="CHEBI:15378"/>
        <dbReference type="ChEBI" id="CHEBI:33019"/>
        <dbReference type="ChEBI" id="CHEBI:37575"/>
        <dbReference type="ChEBI" id="CHEBI:57841"/>
        <dbReference type="ChEBI" id="CHEBI:58296"/>
        <dbReference type="EC" id="2.5.1.3"/>
    </reaction>
</comment>
<dbReference type="Pfam" id="PF02581">
    <property type="entry name" value="TMP-TENI"/>
    <property type="match status" value="1"/>
</dbReference>
<dbReference type="HAMAP" id="MF_00097">
    <property type="entry name" value="TMP_synthase"/>
    <property type="match status" value="1"/>
</dbReference>
<name>A0ABT5HQP5_9CAUL</name>
<comment type="catalytic activity">
    <reaction evidence="7 9 10">
        <text>2-(2-carboxy-4-methylthiazol-5-yl)ethyl phosphate + 4-amino-2-methyl-5-(diphosphooxymethyl)pyrimidine + 2 H(+) = thiamine phosphate + CO2 + diphosphate</text>
        <dbReference type="Rhea" id="RHEA:47848"/>
        <dbReference type="ChEBI" id="CHEBI:15378"/>
        <dbReference type="ChEBI" id="CHEBI:16526"/>
        <dbReference type="ChEBI" id="CHEBI:33019"/>
        <dbReference type="ChEBI" id="CHEBI:37575"/>
        <dbReference type="ChEBI" id="CHEBI:57841"/>
        <dbReference type="ChEBI" id="CHEBI:62890"/>
        <dbReference type="EC" id="2.5.1.3"/>
    </reaction>
</comment>
<evidence type="ECO:0000256" key="11">
    <source>
        <dbReference type="RuleBase" id="RU004253"/>
    </source>
</evidence>
<evidence type="ECO:0000256" key="4">
    <source>
        <dbReference type="ARBA" id="ARBA00022842"/>
    </source>
</evidence>
<sequence>MTCQLYLITPPQIADHAAFAKTLDDALSAGPVAALQIRLKDVSLDEIRALTKLITPIAHRHGTAVLMNDHVNLAKELRLDGVHIGQSDTSYRDARKMLGTEAMIGVTCHNSRHLAMEAAESGADYVAFGAFFPTSTKTVEHMAELDTLTIWQETMEVPCVAIGGITADNAAQVAAAGADFIAVSGAVWNHPDGDGAGVATLLAAIAG</sequence>
<dbReference type="EMBL" id="JAQQKX010000002">
    <property type="protein sequence ID" value="MDC7682383.1"/>
    <property type="molecule type" value="Genomic_DNA"/>
</dbReference>
<keyword evidence="3 9" id="KW-0479">Metal-binding</keyword>
<dbReference type="Gene3D" id="3.20.20.70">
    <property type="entry name" value="Aldolase class I"/>
    <property type="match status" value="1"/>
</dbReference>
<dbReference type="PANTHER" id="PTHR20857">
    <property type="entry name" value="THIAMINE-PHOSPHATE PYROPHOSPHORYLASE"/>
    <property type="match status" value="1"/>
</dbReference>
<evidence type="ECO:0000256" key="6">
    <source>
        <dbReference type="ARBA" id="ARBA00047334"/>
    </source>
</evidence>
<dbReference type="InterPro" id="IPR036206">
    <property type="entry name" value="ThiamineP_synth_sf"/>
</dbReference>
<evidence type="ECO:0000313" key="14">
    <source>
        <dbReference type="Proteomes" id="UP001214854"/>
    </source>
</evidence>